<feature type="compositionally biased region" description="Polar residues" evidence="1">
    <location>
        <begin position="1"/>
        <end position="14"/>
    </location>
</feature>
<reference evidence="3 4" key="1">
    <citation type="submission" date="2018-06" db="EMBL/GenBank/DDBJ databases">
        <title>Genomic Encyclopedia of Type Strains, Phase IV (KMG-IV): sequencing the most valuable type-strain genomes for metagenomic binning, comparative biology and taxonomic classification.</title>
        <authorList>
            <person name="Goeker M."/>
        </authorList>
    </citation>
    <scope>NUCLEOTIDE SEQUENCE [LARGE SCALE GENOMIC DNA]</scope>
    <source>
        <strain evidence="3 4">DSM 24875</strain>
    </source>
</reference>
<dbReference type="InterPro" id="IPR051908">
    <property type="entry name" value="Ribosomal_N-acetyltransferase"/>
</dbReference>
<dbReference type="PANTHER" id="PTHR43441:SF2">
    <property type="entry name" value="FAMILY ACETYLTRANSFERASE, PUTATIVE (AFU_ORTHOLOGUE AFUA_7G00850)-RELATED"/>
    <property type="match status" value="1"/>
</dbReference>
<dbReference type="EMBL" id="QNRK01000001">
    <property type="protein sequence ID" value="RBP18085.1"/>
    <property type="molecule type" value="Genomic_DNA"/>
</dbReference>
<organism evidence="3 4">
    <name type="scientific">Roseiarcus fermentans</name>
    <dbReference type="NCBI Taxonomy" id="1473586"/>
    <lineage>
        <taxon>Bacteria</taxon>
        <taxon>Pseudomonadati</taxon>
        <taxon>Pseudomonadota</taxon>
        <taxon>Alphaproteobacteria</taxon>
        <taxon>Hyphomicrobiales</taxon>
        <taxon>Roseiarcaceae</taxon>
        <taxon>Roseiarcus</taxon>
    </lineage>
</organism>
<proteinExistence type="predicted"/>
<protein>
    <submittedName>
        <fullName evidence="3">RimJ/RimL family protein N-acetyltransferase</fullName>
    </submittedName>
</protein>
<dbReference type="Gene3D" id="3.40.630.30">
    <property type="match status" value="1"/>
</dbReference>
<dbReference type="GO" id="GO:0008999">
    <property type="term" value="F:protein-N-terminal-alanine acetyltransferase activity"/>
    <property type="evidence" value="ECO:0007669"/>
    <property type="project" value="TreeGrafter"/>
</dbReference>
<dbReference type="SUPFAM" id="SSF55729">
    <property type="entry name" value="Acyl-CoA N-acyltransferases (Nat)"/>
    <property type="match status" value="1"/>
</dbReference>
<dbReference type="AlphaFoldDB" id="A0A366FWG5"/>
<sequence>MTSALDSASANASPASLHAPEVDTHPAHRPQRLTLAGRRITLAPLDPKKHAVALYHGSNGEPERERVWTWLFDGPYATLQDFRASLETKARSEDPLFFAVIDNATGRALGYQTLMRFDAANRVVEVGNVMYTPALQRTAGATEAQYLFASYVFDTLGVRRYEWKCNALNAPSRRAAERLGFAFEGIFRQHMVVKGRNRDTAWYAMLDGEWPARKAAFERWLRLDNFDDAGRQRQSLAGIRSRDAA</sequence>
<dbReference type="OrthoDB" id="5295305at2"/>
<evidence type="ECO:0000256" key="1">
    <source>
        <dbReference type="SAM" id="MobiDB-lite"/>
    </source>
</evidence>
<evidence type="ECO:0000313" key="4">
    <source>
        <dbReference type="Proteomes" id="UP000253529"/>
    </source>
</evidence>
<feature type="domain" description="N-acetyltransferase" evidence="2">
    <location>
        <begin position="39"/>
        <end position="181"/>
    </location>
</feature>
<dbReference type="RefSeq" id="WP_113887166.1">
    <property type="nucleotide sequence ID" value="NZ_QNRK01000001.1"/>
</dbReference>
<feature type="region of interest" description="Disordered" evidence="1">
    <location>
        <begin position="1"/>
        <end position="28"/>
    </location>
</feature>
<dbReference type="GO" id="GO:1990189">
    <property type="term" value="F:protein N-terminal-serine acetyltransferase activity"/>
    <property type="evidence" value="ECO:0007669"/>
    <property type="project" value="TreeGrafter"/>
</dbReference>
<evidence type="ECO:0000313" key="3">
    <source>
        <dbReference type="EMBL" id="RBP18085.1"/>
    </source>
</evidence>
<comment type="caution">
    <text evidence="3">The sequence shown here is derived from an EMBL/GenBank/DDBJ whole genome shotgun (WGS) entry which is preliminary data.</text>
</comment>
<evidence type="ECO:0000259" key="2">
    <source>
        <dbReference type="Pfam" id="PF13302"/>
    </source>
</evidence>
<dbReference type="FunFam" id="3.40.630.30:FF:000047">
    <property type="entry name" value="Acetyltransferase, GNAT family"/>
    <property type="match status" value="1"/>
</dbReference>
<accession>A0A366FWG5</accession>
<dbReference type="Proteomes" id="UP000253529">
    <property type="component" value="Unassembled WGS sequence"/>
</dbReference>
<keyword evidence="4" id="KW-1185">Reference proteome</keyword>
<gene>
    <name evidence="3" type="ORF">DFR50_10127</name>
</gene>
<dbReference type="Pfam" id="PF13302">
    <property type="entry name" value="Acetyltransf_3"/>
    <property type="match status" value="1"/>
</dbReference>
<dbReference type="InterPro" id="IPR000182">
    <property type="entry name" value="GNAT_dom"/>
</dbReference>
<name>A0A366FWG5_9HYPH</name>
<dbReference type="PANTHER" id="PTHR43441">
    <property type="entry name" value="RIBOSOMAL-PROTEIN-SERINE ACETYLTRANSFERASE"/>
    <property type="match status" value="1"/>
</dbReference>
<dbReference type="InterPro" id="IPR016181">
    <property type="entry name" value="Acyl_CoA_acyltransferase"/>
</dbReference>
<keyword evidence="3" id="KW-0808">Transferase</keyword>